<comment type="caution">
    <text evidence="1">The sequence shown here is derived from an EMBL/GenBank/DDBJ whole genome shotgun (WGS) entry which is preliminary data.</text>
</comment>
<reference evidence="1" key="1">
    <citation type="journal article" date="2015" name="Nature">
        <title>Complex archaea that bridge the gap between prokaryotes and eukaryotes.</title>
        <authorList>
            <person name="Spang A."/>
            <person name="Saw J.H."/>
            <person name="Jorgensen S.L."/>
            <person name="Zaremba-Niedzwiedzka K."/>
            <person name="Martijn J."/>
            <person name="Lind A.E."/>
            <person name="van Eijk R."/>
            <person name="Schleper C."/>
            <person name="Guy L."/>
            <person name="Ettema T.J."/>
        </authorList>
    </citation>
    <scope>NUCLEOTIDE SEQUENCE</scope>
</reference>
<accession>A0A0F9G7G0</accession>
<name>A0A0F9G7G0_9ZZZZ</name>
<evidence type="ECO:0000313" key="1">
    <source>
        <dbReference type="EMBL" id="KKL65425.1"/>
    </source>
</evidence>
<sequence>MEHATIKAKILRFDPDRDEKPYFQSYVIPVDEQITVYELLNIIHRDVKPHNIMIDADGEPPEARPITLLARTWRWCRRKPLTAGLTATTGSLLLFLAI</sequence>
<gene>
    <name evidence="1" type="ORF">LCGC14_2155120</name>
</gene>
<feature type="non-terminal residue" evidence="1">
    <location>
        <position position="98"/>
    </location>
</feature>
<dbReference type="PROSITE" id="PS00108">
    <property type="entry name" value="PROTEIN_KINASE_ST"/>
    <property type="match status" value="1"/>
</dbReference>
<protein>
    <recommendedName>
        <fullName evidence="2">Protein kinase domain-containing protein</fullName>
    </recommendedName>
</protein>
<evidence type="ECO:0008006" key="2">
    <source>
        <dbReference type="Google" id="ProtNLM"/>
    </source>
</evidence>
<dbReference type="SUPFAM" id="SSF56112">
    <property type="entry name" value="Protein kinase-like (PK-like)"/>
    <property type="match status" value="1"/>
</dbReference>
<proteinExistence type="predicted"/>
<organism evidence="1">
    <name type="scientific">marine sediment metagenome</name>
    <dbReference type="NCBI Taxonomy" id="412755"/>
    <lineage>
        <taxon>unclassified sequences</taxon>
        <taxon>metagenomes</taxon>
        <taxon>ecological metagenomes</taxon>
    </lineage>
</organism>
<dbReference type="InterPro" id="IPR012675">
    <property type="entry name" value="Beta-grasp_dom_sf"/>
</dbReference>
<dbReference type="Gene3D" id="3.10.20.30">
    <property type="match status" value="1"/>
</dbReference>
<dbReference type="EMBL" id="LAZR01027533">
    <property type="protein sequence ID" value="KKL65425.1"/>
    <property type="molecule type" value="Genomic_DNA"/>
</dbReference>
<dbReference type="InterPro" id="IPR008271">
    <property type="entry name" value="Ser/Thr_kinase_AS"/>
</dbReference>
<dbReference type="GO" id="GO:0004672">
    <property type="term" value="F:protein kinase activity"/>
    <property type="evidence" value="ECO:0007669"/>
    <property type="project" value="InterPro"/>
</dbReference>
<dbReference type="AlphaFoldDB" id="A0A0F9G7G0"/>
<dbReference type="InterPro" id="IPR011009">
    <property type="entry name" value="Kinase-like_dom_sf"/>
</dbReference>